<feature type="domain" description="RNA polymerase sigma-70 region 2" evidence="4">
    <location>
        <begin position="49"/>
        <end position="108"/>
    </location>
</feature>
<dbReference type="SUPFAM" id="SSF88659">
    <property type="entry name" value="Sigma3 and sigma4 domains of RNA polymerase sigma factors"/>
    <property type="match status" value="1"/>
</dbReference>
<sequence>MATAGVGDFLQHLTRGMAAELLGVESDRQLVERVLATRDESALLTILLRHGALVYHVCRRVLRHPQDAEDAFQATFLVLAQELHTLRKRNSLAGWLHGVALRVSRKARGRAAARQRREAGAARPEAVPPDDLTWGEVRSTLDDELSRLPDKWRLPLILCYLEGQTQDKAADQLGWSKSTLRRRLEQACEALGSRLKGRGITWSAVLPAALASDGPKATAMSLACLDSTAAAALAVVNGKSVALAASARVAVLTEGVLKTIHVTKIGVVAGALIVLTLVATAVGGHFYAAHAAQVEVQPEDGPARPVGLFPLPERTSARAEKPEPLTLKGHTGEVQSVCFSPDGKRVVTGGGDWSLAAGAGSGGAGEIPPGPGEVKVWDAEKGTELLALKGHTGMVQSVCFSPDGKRIASADASTDHTVRVWDAEKGQELFTLKGQHPHGGSVCFSPDGKRIATISSEHVKVWDAGKGQERLTLKADVIPNGSVCFSPDGKRIASVYPWSSGGVTERAKIKVWDAEKGQELLTIKTPHTSGTGSVCFSPDGKRIASAGLDKTVRVWDAEKGQELLALEGHTGEVQSVCFSPDGKHLASASWDKTVKVWDAGKGRELLTLKGHTGLVRSVCFSPDGKRLASASDDKTVKVWSLDKEK</sequence>
<dbReference type="EMBL" id="JAXBLV010000187">
    <property type="protein sequence ID" value="MDY3560968.1"/>
    <property type="molecule type" value="Genomic_DNA"/>
</dbReference>
<evidence type="ECO:0000313" key="6">
    <source>
        <dbReference type="EMBL" id="MDY3560968.1"/>
    </source>
</evidence>
<dbReference type="PANTHER" id="PTHR44129">
    <property type="entry name" value="WD REPEAT-CONTAINING PROTEIN POP1"/>
    <property type="match status" value="1"/>
</dbReference>
<dbReference type="PROSITE" id="PS50294">
    <property type="entry name" value="WD_REPEATS_REGION"/>
    <property type="match status" value="5"/>
</dbReference>
<dbReference type="Proteomes" id="UP001272242">
    <property type="component" value="Unassembled WGS sequence"/>
</dbReference>
<proteinExistence type="predicted"/>
<organism evidence="6 7">
    <name type="scientific">Gemmata algarum</name>
    <dbReference type="NCBI Taxonomy" id="2975278"/>
    <lineage>
        <taxon>Bacteria</taxon>
        <taxon>Pseudomonadati</taxon>
        <taxon>Planctomycetota</taxon>
        <taxon>Planctomycetia</taxon>
        <taxon>Gemmatales</taxon>
        <taxon>Gemmataceae</taxon>
        <taxon>Gemmata</taxon>
    </lineage>
</organism>
<keyword evidence="2" id="KW-0677">Repeat</keyword>
<dbReference type="CDD" id="cd06171">
    <property type="entry name" value="Sigma70_r4"/>
    <property type="match status" value="1"/>
</dbReference>
<feature type="repeat" description="WD" evidence="3">
    <location>
        <begin position="524"/>
        <end position="565"/>
    </location>
</feature>
<accession>A0ABU5F467</accession>
<dbReference type="InterPro" id="IPR001680">
    <property type="entry name" value="WD40_rpt"/>
</dbReference>
<protein>
    <submittedName>
        <fullName evidence="6">Sigma-70 family RNA polymerase sigma factor</fullName>
    </submittedName>
</protein>
<gene>
    <name evidence="6" type="ORF">R5W23_002217</name>
</gene>
<name>A0ABU5F467_9BACT</name>
<dbReference type="InterPro" id="IPR007627">
    <property type="entry name" value="RNA_pol_sigma70_r2"/>
</dbReference>
<dbReference type="RefSeq" id="WP_320687454.1">
    <property type="nucleotide sequence ID" value="NZ_JAXBLV010000187.1"/>
</dbReference>
<dbReference type="SUPFAM" id="SSF50998">
    <property type="entry name" value="Quinoprotein alcohol dehydrogenase-like"/>
    <property type="match status" value="1"/>
</dbReference>
<dbReference type="Pfam" id="PF08281">
    <property type="entry name" value="Sigma70_r4_2"/>
    <property type="match status" value="1"/>
</dbReference>
<dbReference type="SMART" id="SM00320">
    <property type="entry name" value="WD40"/>
    <property type="match status" value="7"/>
</dbReference>
<dbReference type="PROSITE" id="PS00678">
    <property type="entry name" value="WD_REPEATS_1"/>
    <property type="match status" value="1"/>
</dbReference>
<dbReference type="InterPro" id="IPR020472">
    <property type="entry name" value="WD40_PAC1"/>
</dbReference>
<evidence type="ECO:0000259" key="5">
    <source>
        <dbReference type="Pfam" id="PF08281"/>
    </source>
</evidence>
<dbReference type="Gene3D" id="1.10.1740.10">
    <property type="match status" value="1"/>
</dbReference>
<dbReference type="Gene3D" id="2.130.10.10">
    <property type="entry name" value="YVTN repeat-like/Quinoprotein amine dehydrogenase"/>
    <property type="match status" value="3"/>
</dbReference>
<feature type="domain" description="RNA polymerase sigma factor 70 region 4 type 2" evidence="5">
    <location>
        <begin position="141"/>
        <end position="191"/>
    </location>
</feature>
<dbReference type="PROSITE" id="PS50082">
    <property type="entry name" value="WD_REPEATS_2"/>
    <property type="match status" value="5"/>
</dbReference>
<dbReference type="InterPro" id="IPR036388">
    <property type="entry name" value="WH-like_DNA-bd_sf"/>
</dbReference>
<evidence type="ECO:0000256" key="1">
    <source>
        <dbReference type="ARBA" id="ARBA00022574"/>
    </source>
</evidence>
<dbReference type="PRINTS" id="PR00320">
    <property type="entry name" value="GPROTEINBRPT"/>
</dbReference>
<dbReference type="Pfam" id="PF00400">
    <property type="entry name" value="WD40"/>
    <property type="match status" value="6"/>
</dbReference>
<evidence type="ECO:0000313" key="7">
    <source>
        <dbReference type="Proteomes" id="UP001272242"/>
    </source>
</evidence>
<evidence type="ECO:0000256" key="2">
    <source>
        <dbReference type="ARBA" id="ARBA00022737"/>
    </source>
</evidence>
<dbReference type="Pfam" id="PF04542">
    <property type="entry name" value="Sigma70_r2"/>
    <property type="match status" value="1"/>
</dbReference>
<dbReference type="InterPro" id="IPR011047">
    <property type="entry name" value="Quinoprotein_ADH-like_sf"/>
</dbReference>
<dbReference type="InterPro" id="IPR013325">
    <property type="entry name" value="RNA_pol_sigma_r2"/>
</dbReference>
<keyword evidence="7" id="KW-1185">Reference proteome</keyword>
<dbReference type="InterPro" id="IPR015943">
    <property type="entry name" value="WD40/YVTN_repeat-like_dom_sf"/>
</dbReference>
<dbReference type="InterPro" id="IPR050349">
    <property type="entry name" value="WD_LIS1/nudF_dynein_reg"/>
</dbReference>
<keyword evidence="1 3" id="KW-0853">WD repeat</keyword>
<dbReference type="Gene3D" id="1.10.10.10">
    <property type="entry name" value="Winged helix-like DNA-binding domain superfamily/Winged helix DNA-binding domain"/>
    <property type="match status" value="1"/>
</dbReference>
<dbReference type="NCBIfam" id="TIGR02937">
    <property type="entry name" value="sigma70-ECF"/>
    <property type="match status" value="1"/>
</dbReference>
<dbReference type="InterPro" id="IPR014284">
    <property type="entry name" value="RNA_pol_sigma-70_dom"/>
</dbReference>
<dbReference type="SUPFAM" id="SSF88946">
    <property type="entry name" value="Sigma2 domain of RNA polymerase sigma factors"/>
    <property type="match status" value="1"/>
</dbReference>
<feature type="repeat" description="WD" evidence="3">
    <location>
        <begin position="566"/>
        <end position="607"/>
    </location>
</feature>
<dbReference type="InterPro" id="IPR019775">
    <property type="entry name" value="WD40_repeat_CS"/>
</dbReference>
<feature type="repeat" description="WD" evidence="3">
    <location>
        <begin position="388"/>
        <end position="431"/>
    </location>
</feature>
<comment type="caution">
    <text evidence="6">The sequence shown here is derived from an EMBL/GenBank/DDBJ whole genome shotgun (WGS) entry which is preliminary data.</text>
</comment>
<dbReference type="InterPro" id="IPR013324">
    <property type="entry name" value="RNA_pol_sigma_r3/r4-like"/>
</dbReference>
<reference evidence="7" key="1">
    <citation type="journal article" date="2023" name="Mar. Drugs">
        <title>Gemmata algarum, a Novel Planctomycete Isolated from an Algal Mat, Displays Antimicrobial Activity.</title>
        <authorList>
            <person name="Kumar G."/>
            <person name="Kallscheuer N."/>
            <person name="Kashif M."/>
            <person name="Ahamad S."/>
            <person name="Jagadeeshwari U."/>
            <person name="Pannikurungottu S."/>
            <person name="Haufschild T."/>
            <person name="Kabuu M."/>
            <person name="Sasikala C."/>
            <person name="Jogler C."/>
            <person name="Ramana C."/>
        </authorList>
    </citation>
    <scope>NUCLEOTIDE SEQUENCE [LARGE SCALE GENOMIC DNA]</scope>
    <source>
        <strain evidence="7">JC673</strain>
    </source>
</reference>
<feature type="repeat" description="WD" evidence="3">
    <location>
        <begin position="327"/>
        <end position="352"/>
    </location>
</feature>
<dbReference type="InterPro" id="IPR013249">
    <property type="entry name" value="RNA_pol_sigma70_r4_t2"/>
</dbReference>
<dbReference type="CDD" id="cd00200">
    <property type="entry name" value="WD40"/>
    <property type="match status" value="1"/>
</dbReference>
<feature type="repeat" description="WD" evidence="3">
    <location>
        <begin position="608"/>
        <end position="645"/>
    </location>
</feature>
<evidence type="ECO:0000259" key="4">
    <source>
        <dbReference type="Pfam" id="PF04542"/>
    </source>
</evidence>
<evidence type="ECO:0000256" key="3">
    <source>
        <dbReference type="PROSITE-ProRule" id="PRU00221"/>
    </source>
</evidence>